<evidence type="ECO:0000313" key="12">
    <source>
        <dbReference type="EMBL" id="KFO20150.1"/>
    </source>
</evidence>
<feature type="compositionally biased region" description="Basic and acidic residues" evidence="7">
    <location>
        <begin position="457"/>
        <end position="480"/>
    </location>
</feature>
<dbReference type="InterPro" id="IPR057292">
    <property type="entry name" value="PH_S11IP"/>
</dbReference>
<dbReference type="PANTHER" id="PTHR15454">
    <property type="entry name" value="NISCHARIN RELATED"/>
    <property type="match status" value="1"/>
</dbReference>
<dbReference type="PANTHER" id="PTHR15454:SF69">
    <property type="entry name" value="SERINE_THREONINE-PROTEIN KINASE 11-INTERACTING PROTEIN"/>
    <property type="match status" value="1"/>
</dbReference>
<dbReference type="Proteomes" id="UP000028990">
    <property type="component" value="Unassembled WGS sequence"/>
</dbReference>
<comment type="similarity">
    <text evidence="2">Belongs to the STK11IP family.</text>
</comment>
<keyword evidence="6" id="KW-0677">Repeat</keyword>
<evidence type="ECO:0000256" key="4">
    <source>
        <dbReference type="ARBA" id="ARBA00022490"/>
    </source>
</evidence>
<dbReference type="FunFam" id="3.80.10.10:FF:000192">
    <property type="entry name" value="Serine/threonine-protein kinase 11-interacting protein-like Protein"/>
    <property type="match status" value="1"/>
</dbReference>
<name>A0A091CRY3_FUKDA</name>
<organism evidence="12 13">
    <name type="scientific">Fukomys damarensis</name>
    <name type="common">Damaraland mole rat</name>
    <name type="synonym">Cryptomys damarensis</name>
    <dbReference type="NCBI Taxonomy" id="885580"/>
    <lineage>
        <taxon>Eukaryota</taxon>
        <taxon>Metazoa</taxon>
        <taxon>Chordata</taxon>
        <taxon>Craniata</taxon>
        <taxon>Vertebrata</taxon>
        <taxon>Euteleostomi</taxon>
        <taxon>Mammalia</taxon>
        <taxon>Eutheria</taxon>
        <taxon>Euarchontoglires</taxon>
        <taxon>Glires</taxon>
        <taxon>Rodentia</taxon>
        <taxon>Hystricomorpha</taxon>
        <taxon>Bathyergidae</taxon>
        <taxon>Fukomys</taxon>
    </lineage>
</organism>
<dbReference type="InterPro" id="IPR057676">
    <property type="entry name" value="PH_S11IP_C"/>
</dbReference>
<evidence type="ECO:0000256" key="2">
    <source>
        <dbReference type="ARBA" id="ARBA00008771"/>
    </source>
</evidence>
<feature type="domain" description="LKB1 serine/threonine kinase interacting protein 1 N-terminal" evidence="8">
    <location>
        <begin position="6"/>
        <end position="94"/>
    </location>
</feature>
<dbReference type="GO" id="GO:0005737">
    <property type="term" value="C:cytoplasm"/>
    <property type="evidence" value="ECO:0007669"/>
    <property type="project" value="UniProtKB-SubCell"/>
</dbReference>
<protein>
    <recommendedName>
        <fullName evidence="3">Serine/threonine-protein kinase 11-interacting protein</fullName>
    </recommendedName>
</protein>
<evidence type="ECO:0000256" key="6">
    <source>
        <dbReference type="ARBA" id="ARBA00022737"/>
    </source>
</evidence>
<dbReference type="InterPro" id="IPR032675">
    <property type="entry name" value="LRR_dom_sf"/>
</dbReference>
<feature type="domain" description="PLEKHM2 PH" evidence="9">
    <location>
        <begin position="684"/>
        <end position="825"/>
    </location>
</feature>
<evidence type="ECO:0000259" key="8">
    <source>
        <dbReference type="Pfam" id="PF15904"/>
    </source>
</evidence>
<sequence>MTTVARDSLVWKLAELLRESGDVVLSGCSTLSLLTVTLQQLNRVFELYLGPWGPSQTGFVALPSHPADSPIILQLQFLFDVLQKTLSLKLVHIPGPGLPGPIKIFPFKSLRQLELRGVPLHCLRGLQGIYSQLETLICSKSLQALEELLSACGGDLCSALPWLALLSADFSYNALTALDGSLHLLSALRFLNLSHNRVQDCKGFLMDLSELCHLDISYNYLHLVPRMGPSGAALRTLILRGNELQSLQGLEQLRNLQHLDVAYNLLEGHRELWPLCLLAELRKLYLEGNPLWFHPAHRVATIQYLSPRVRDAAHGTSTSSGLGPLAPPQPWTLGSTTETSGGPELSDSLSSGGVAAQAPLRKVKSRVRVRQASISEPSDTDLEPRTLDPSPAGLFVQQHRELELLNSFRERFGCDWLQYRNHLEASVSPLRSTSKTPALSTSPPDALGTETPSPLVSEKEVRGSEGSELKVAETGRKETEPQEEEEKEEQEKEEGAKEGQEEEEEEGQERKEVEAELCRPMLVCPLQRPGGVQGTECFLRVTSAHLVEVELQAARTLGQLELQSLVTAELEPESPTQREPVPEGSDHLPRAPVLVLRFAYICPDRQLRRYVVLEPDAHVAAQEFLDVLTPFTTVAQQQLGKAHSPLGGSFQCLRCGFEFRPEEPSLGLDSEEGWRPLFQKTAGEHCGFRSVDHRLRLFLDVEVFGDAQEEFQCCIKVPVVLSGHLGEFLCLVVVSDYRLYLLKVTGDICGPPASWLQPTLAIPLQDLSGMELGLAAQSLRLEWMAGVGSCVLLPRDARRCQLFLEEFIGVLQSLPPTRRNCVSATEEEMTPRHRLWPLLGQDTSSEVPQFFYLQVFLVEGPSTCPVSLLLTLATLYLLDEDPAGSQAELPLPAASSDASEKASSLGLGPSVQVREQQPLSSLSSVLLYRMAPEDLRLVFYDEVSRLESFWALRVVCQEQLTALLAWIREPWEELFSIGLRTVTQETLDLDR</sequence>
<keyword evidence="12" id="KW-0418">Kinase</keyword>
<feature type="region of interest" description="Disordered" evidence="7">
    <location>
        <begin position="313"/>
        <end position="391"/>
    </location>
</feature>
<gene>
    <name evidence="12" type="ORF">H920_18436</name>
</gene>
<dbReference type="PROSITE" id="PS51450">
    <property type="entry name" value="LRR"/>
    <property type="match status" value="1"/>
</dbReference>
<reference evidence="12 13" key="1">
    <citation type="submission" date="2013-11" db="EMBL/GenBank/DDBJ databases">
        <title>The Damaraland mole rat (Fukomys damarensis) genome and evolution of African mole rats.</title>
        <authorList>
            <person name="Gladyshev V.N."/>
            <person name="Fang X."/>
        </authorList>
    </citation>
    <scope>NUCLEOTIDE SEQUENCE [LARGE SCALE GENOMIC DNA]</scope>
    <source>
        <tissue evidence="12">Liver</tissue>
    </source>
</reference>
<dbReference type="Gene3D" id="3.80.10.10">
    <property type="entry name" value="Ribonuclease Inhibitor"/>
    <property type="match status" value="1"/>
</dbReference>
<evidence type="ECO:0000313" key="13">
    <source>
        <dbReference type="Proteomes" id="UP000028990"/>
    </source>
</evidence>
<dbReference type="Pfam" id="PF25624">
    <property type="entry name" value="PH_S11IP_C"/>
    <property type="match status" value="1"/>
</dbReference>
<evidence type="ECO:0000256" key="7">
    <source>
        <dbReference type="SAM" id="MobiDB-lite"/>
    </source>
</evidence>
<feature type="region of interest" description="Disordered" evidence="7">
    <location>
        <begin position="428"/>
        <end position="513"/>
    </location>
</feature>
<evidence type="ECO:0000256" key="1">
    <source>
        <dbReference type="ARBA" id="ARBA00004496"/>
    </source>
</evidence>
<evidence type="ECO:0000259" key="11">
    <source>
        <dbReference type="Pfam" id="PF25624"/>
    </source>
</evidence>
<proteinExistence type="inferred from homology"/>
<dbReference type="Pfam" id="PF23142">
    <property type="entry name" value="PH_PLEKHM2"/>
    <property type="match status" value="1"/>
</dbReference>
<dbReference type="InterPro" id="IPR057288">
    <property type="entry name" value="PH_PLEKHM2"/>
</dbReference>
<dbReference type="SUPFAM" id="SSF52075">
    <property type="entry name" value="Outer arm dynein light chain 1"/>
    <property type="match status" value="1"/>
</dbReference>
<dbReference type="Pfam" id="PF15904">
    <property type="entry name" value="LIP1"/>
    <property type="match status" value="1"/>
</dbReference>
<keyword evidence="5" id="KW-0433">Leucine-rich repeat</keyword>
<dbReference type="GO" id="GO:0016301">
    <property type="term" value="F:kinase activity"/>
    <property type="evidence" value="ECO:0007669"/>
    <property type="project" value="UniProtKB-KW"/>
</dbReference>
<keyword evidence="12" id="KW-0808">Transferase</keyword>
<dbReference type="InterPro" id="IPR001611">
    <property type="entry name" value="Leu-rich_rpt"/>
</dbReference>
<evidence type="ECO:0000259" key="10">
    <source>
        <dbReference type="Pfam" id="PF25357"/>
    </source>
</evidence>
<keyword evidence="4" id="KW-0963">Cytoplasm</keyword>
<evidence type="ECO:0000256" key="5">
    <source>
        <dbReference type="ARBA" id="ARBA00022614"/>
    </source>
</evidence>
<evidence type="ECO:0000256" key="3">
    <source>
        <dbReference type="ARBA" id="ARBA00020683"/>
    </source>
</evidence>
<feature type="compositionally biased region" description="Basic and acidic residues" evidence="7">
    <location>
        <begin position="489"/>
        <end position="499"/>
    </location>
</feature>
<accession>A0A091CRY3</accession>
<evidence type="ECO:0000259" key="9">
    <source>
        <dbReference type="Pfam" id="PF23142"/>
    </source>
</evidence>
<dbReference type="InterPro" id="IPR031782">
    <property type="entry name" value="LIP1_N"/>
</dbReference>
<dbReference type="Pfam" id="PF25357">
    <property type="entry name" value="PH_S11IP"/>
    <property type="match status" value="1"/>
</dbReference>
<dbReference type="EMBL" id="KN124851">
    <property type="protein sequence ID" value="KFO20150.1"/>
    <property type="molecule type" value="Genomic_DNA"/>
</dbReference>
<feature type="domain" description="Serine/threonine-protein kinase 11-interacting protein PH" evidence="10">
    <location>
        <begin position="512"/>
        <end position="633"/>
    </location>
</feature>
<feature type="domain" description="STK11-interacting protein C-terminal PH" evidence="11">
    <location>
        <begin position="829"/>
        <end position="984"/>
    </location>
</feature>
<comment type="subcellular location">
    <subcellularLocation>
        <location evidence="1">Cytoplasm</location>
    </subcellularLocation>
</comment>
<feature type="compositionally biased region" description="Polar residues" evidence="7">
    <location>
        <begin position="429"/>
        <end position="443"/>
    </location>
</feature>
<dbReference type="GO" id="GO:0008104">
    <property type="term" value="P:intracellular protein localization"/>
    <property type="evidence" value="ECO:0007669"/>
    <property type="project" value="TreeGrafter"/>
</dbReference>
<keyword evidence="13" id="KW-1185">Reference proteome</keyword>
<dbReference type="eggNOG" id="KOG1859">
    <property type="taxonomic scope" value="Eukaryota"/>
</dbReference>
<dbReference type="AlphaFoldDB" id="A0A091CRY3"/>
<dbReference type="STRING" id="885580.ENSFDAP00000019189"/>